<dbReference type="RefSeq" id="WP_100920008.1">
    <property type="nucleotide sequence ID" value="NZ_CP020370.1"/>
</dbReference>
<keyword evidence="2" id="KW-1185">Reference proteome</keyword>
<accession>A0A2K8UB30</accession>
<evidence type="ECO:0000313" key="1">
    <source>
        <dbReference type="EMBL" id="AUB82271.1"/>
    </source>
</evidence>
<dbReference type="Proteomes" id="UP000232638">
    <property type="component" value="Chromosome"/>
</dbReference>
<dbReference type="KEGG" id="tsy:THSYN_15825"/>
<reference evidence="1 2" key="1">
    <citation type="submission" date="2017-03" db="EMBL/GenBank/DDBJ databases">
        <title>Complete genome sequence of Candidatus 'Thiodictyon syntrophicum' sp. nov. strain Cad16T, a photolithoautotroph purple sulfur bacterium isolated from an alpine meromictic lake.</title>
        <authorList>
            <person name="Luedin S.M."/>
            <person name="Pothier J.F."/>
            <person name="Danza F."/>
            <person name="Storelli N."/>
            <person name="Wittwer M."/>
            <person name="Tonolla M."/>
        </authorList>
    </citation>
    <scope>NUCLEOTIDE SEQUENCE [LARGE SCALE GENOMIC DNA]</scope>
    <source>
        <strain evidence="1 2">Cad16T</strain>
    </source>
</reference>
<organism evidence="1 2">
    <name type="scientific">Candidatus Thiodictyon syntrophicum</name>
    <dbReference type="NCBI Taxonomy" id="1166950"/>
    <lineage>
        <taxon>Bacteria</taxon>
        <taxon>Pseudomonadati</taxon>
        <taxon>Pseudomonadota</taxon>
        <taxon>Gammaproteobacteria</taxon>
        <taxon>Chromatiales</taxon>
        <taxon>Chromatiaceae</taxon>
        <taxon>Thiodictyon</taxon>
    </lineage>
</organism>
<sequence>MIGKRDQLIQHIAASPSPVRTTDAALAVGLPPSPETFAALDLLLALSPEVSAFSDGWVASADTSDRRILGALRAYAQAHPERQIFRVAAALGHLSAQDQMTEQQLRELLSRTSEFQLLANAMIKRGS</sequence>
<proteinExistence type="predicted"/>
<dbReference type="EMBL" id="CP020370">
    <property type="protein sequence ID" value="AUB82271.1"/>
    <property type="molecule type" value="Genomic_DNA"/>
</dbReference>
<dbReference type="AlphaFoldDB" id="A0A2K8UB30"/>
<gene>
    <name evidence="1" type="ORF">THSYN_15825</name>
</gene>
<evidence type="ECO:0000313" key="2">
    <source>
        <dbReference type="Proteomes" id="UP000232638"/>
    </source>
</evidence>
<protein>
    <submittedName>
        <fullName evidence="1">Uncharacterized protein</fullName>
    </submittedName>
</protein>
<name>A0A2K8UB30_9GAMM</name>